<evidence type="ECO:0000313" key="2">
    <source>
        <dbReference type="Proteomes" id="UP000316598"/>
    </source>
</evidence>
<organism evidence="1 2">
    <name type="scientific">Rubripirellula amarantea</name>
    <dbReference type="NCBI Taxonomy" id="2527999"/>
    <lineage>
        <taxon>Bacteria</taxon>
        <taxon>Pseudomonadati</taxon>
        <taxon>Planctomycetota</taxon>
        <taxon>Planctomycetia</taxon>
        <taxon>Pirellulales</taxon>
        <taxon>Pirellulaceae</taxon>
        <taxon>Rubripirellula</taxon>
    </lineage>
</organism>
<dbReference type="OrthoDB" id="5498373at2"/>
<reference evidence="1 2" key="1">
    <citation type="submission" date="2019-02" db="EMBL/GenBank/DDBJ databases">
        <title>Deep-cultivation of Planctomycetes and their phenomic and genomic characterization uncovers novel biology.</title>
        <authorList>
            <person name="Wiegand S."/>
            <person name="Jogler M."/>
            <person name="Boedeker C."/>
            <person name="Pinto D."/>
            <person name="Vollmers J."/>
            <person name="Rivas-Marin E."/>
            <person name="Kohn T."/>
            <person name="Peeters S.H."/>
            <person name="Heuer A."/>
            <person name="Rast P."/>
            <person name="Oberbeckmann S."/>
            <person name="Bunk B."/>
            <person name="Jeske O."/>
            <person name="Meyerdierks A."/>
            <person name="Storesund J.E."/>
            <person name="Kallscheuer N."/>
            <person name="Luecker S."/>
            <person name="Lage O.M."/>
            <person name="Pohl T."/>
            <person name="Merkel B.J."/>
            <person name="Hornburger P."/>
            <person name="Mueller R.-W."/>
            <person name="Bruemmer F."/>
            <person name="Labrenz M."/>
            <person name="Spormann A.M."/>
            <person name="Op Den Camp H."/>
            <person name="Overmann J."/>
            <person name="Amann R."/>
            <person name="Jetten M.S.M."/>
            <person name="Mascher T."/>
            <person name="Medema M.H."/>
            <person name="Devos D.P."/>
            <person name="Kaster A.-K."/>
            <person name="Ovreas L."/>
            <person name="Rohde M."/>
            <person name="Galperin M.Y."/>
            <person name="Jogler C."/>
        </authorList>
    </citation>
    <scope>NUCLEOTIDE SEQUENCE [LARGE SCALE GENOMIC DNA]</scope>
    <source>
        <strain evidence="1 2">Pla22</strain>
    </source>
</reference>
<gene>
    <name evidence="1" type="ORF">Pla22_17710</name>
</gene>
<dbReference type="RefSeq" id="WP_146514228.1">
    <property type="nucleotide sequence ID" value="NZ_SJPI01000001.1"/>
</dbReference>
<accession>A0A5C5WTX8</accession>
<dbReference type="AlphaFoldDB" id="A0A5C5WTX8"/>
<keyword evidence="2" id="KW-1185">Reference proteome</keyword>
<proteinExistence type="predicted"/>
<dbReference type="InterPro" id="IPR036397">
    <property type="entry name" value="RNaseH_sf"/>
</dbReference>
<protein>
    <submittedName>
        <fullName evidence="1">Uncharacterized protein</fullName>
    </submittedName>
</protein>
<evidence type="ECO:0000313" key="1">
    <source>
        <dbReference type="EMBL" id="TWT54136.1"/>
    </source>
</evidence>
<dbReference type="GO" id="GO:0003676">
    <property type="term" value="F:nucleic acid binding"/>
    <property type="evidence" value="ECO:0007669"/>
    <property type="project" value="InterPro"/>
</dbReference>
<dbReference type="SUPFAM" id="SSF53098">
    <property type="entry name" value="Ribonuclease H-like"/>
    <property type="match status" value="1"/>
</dbReference>
<name>A0A5C5WTX8_9BACT</name>
<comment type="caution">
    <text evidence="1">The sequence shown here is derived from an EMBL/GenBank/DDBJ whole genome shotgun (WGS) entry which is preliminary data.</text>
</comment>
<dbReference type="InterPro" id="IPR012337">
    <property type="entry name" value="RNaseH-like_sf"/>
</dbReference>
<dbReference type="EMBL" id="SJPI01000001">
    <property type="protein sequence ID" value="TWT54136.1"/>
    <property type="molecule type" value="Genomic_DNA"/>
</dbReference>
<dbReference type="Proteomes" id="UP000316598">
    <property type="component" value="Unassembled WGS sequence"/>
</dbReference>
<sequence length="318" mass="35094">MFIIATDEAGYGPKLGPLVIAASTWQVQLPSNQPNDEAALSLAFAPLTQPVAIGKLKVRIDDSKAIFKSGSGLDGLHAIVCASHMACGKRFGSGREMIEYVADTDFEEIFATPWLNRDCSSPLLDDASTANAIAQWQSTGCLLLDVKARVITAKRFNQFCNEGANKADLLSRSTLQLVRNSVEATSETDIRVFCDRHGGRRYYAGVIAHIFHEGSVAVVSESQSESVYRCDWQGKQIRLAFTVKGDRFTPVAMSSLHAKYLRERMMASFNLYFAENYVGESPLKPTAGYPVDADRFLTQTAALRQQLKIIDLDLVRQR</sequence>
<dbReference type="Gene3D" id="3.30.420.10">
    <property type="entry name" value="Ribonuclease H-like superfamily/Ribonuclease H"/>
    <property type="match status" value="2"/>
</dbReference>